<feature type="region of interest" description="Disordered" evidence="1">
    <location>
        <begin position="1"/>
        <end position="21"/>
    </location>
</feature>
<accession>A0A402AMW8</accession>
<proteinExistence type="predicted"/>
<dbReference type="Proteomes" id="UP000287188">
    <property type="component" value="Unassembled WGS sequence"/>
</dbReference>
<evidence type="ECO:0000313" key="2">
    <source>
        <dbReference type="EMBL" id="GCE20340.1"/>
    </source>
</evidence>
<comment type="caution">
    <text evidence="2">The sequence shown here is derived from an EMBL/GenBank/DDBJ whole genome shotgun (WGS) entry which is preliminary data.</text>
</comment>
<organism evidence="2 3">
    <name type="scientific">Dictyobacter kobayashii</name>
    <dbReference type="NCBI Taxonomy" id="2014872"/>
    <lineage>
        <taxon>Bacteria</taxon>
        <taxon>Bacillati</taxon>
        <taxon>Chloroflexota</taxon>
        <taxon>Ktedonobacteria</taxon>
        <taxon>Ktedonobacterales</taxon>
        <taxon>Dictyobacteraceae</taxon>
        <taxon>Dictyobacter</taxon>
    </lineage>
</organism>
<protein>
    <submittedName>
        <fullName evidence="2">Uncharacterized protein</fullName>
    </submittedName>
</protein>
<feature type="region of interest" description="Disordered" evidence="1">
    <location>
        <begin position="51"/>
        <end position="71"/>
    </location>
</feature>
<keyword evidence="3" id="KW-1185">Reference proteome</keyword>
<evidence type="ECO:0000313" key="3">
    <source>
        <dbReference type="Proteomes" id="UP000287188"/>
    </source>
</evidence>
<dbReference type="AlphaFoldDB" id="A0A402AMW8"/>
<dbReference type="EMBL" id="BIFS01000001">
    <property type="protein sequence ID" value="GCE20340.1"/>
    <property type="molecule type" value="Genomic_DNA"/>
</dbReference>
<reference evidence="3" key="1">
    <citation type="submission" date="2018-12" db="EMBL/GenBank/DDBJ databases">
        <title>Tengunoibacter tsumagoiensis gen. nov., sp. nov., Dictyobacter kobayashii sp. nov., D. alpinus sp. nov., and D. joshuensis sp. nov. and description of Dictyobacteraceae fam. nov. within the order Ktedonobacterales isolated from Tengu-no-mugimeshi.</title>
        <authorList>
            <person name="Wang C.M."/>
            <person name="Zheng Y."/>
            <person name="Sakai Y."/>
            <person name="Toyoda A."/>
            <person name="Minakuchi Y."/>
            <person name="Abe K."/>
            <person name="Yokota A."/>
            <person name="Yabe S."/>
        </authorList>
    </citation>
    <scope>NUCLEOTIDE SEQUENCE [LARGE SCALE GENOMIC DNA]</scope>
    <source>
        <strain evidence="3">Uno11</strain>
    </source>
</reference>
<gene>
    <name evidence="2" type="ORF">KDK_41400</name>
</gene>
<name>A0A402AMW8_9CHLR</name>
<feature type="compositionally biased region" description="Polar residues" evidence="1">
    <location>
        <begin position="51"/>
        <end position="64"/>
    </location>
</feature>
<sequence length="147" mass="15624">MASGPQKAIPPTPPLFTGPQQAIAQPAENINNIYMPSDLKPITTSLPEQIAGSTQKNPISTSDMSPLPLDNLDLSQVLPKDDEGKGMFWQTPAASPGALAFSPLIAPNIQDDPVLETIMRQAQMGLYALPNPEPSATNNADEDSFLS</sequence>
<evidence type="ECO:0000256" key="1">
    <source>
        <dbReference type="SAM" id="MobiDB-lite"/>
    </source>
</evidence>